<sequence>MSTQNSSDTLAKLATRTGPQLVLQSSLLLRVVPDLRATSVSELGNVISRLCGLLCLCRPYENMAPIPGSYFGAQDVFSDVLTGCNDVFHGLKAVLRALEQSTAGVGLKREKTLSQEEKHQLKHALRELGKYELSVELFICEAKVAELEDGCDRSKYSAMRPLKTAIKTLESQLNTYRDKEIPTNHCVQTSPSSPTYTDLRRSKPSAPLASASGSDNPFLRPSHNDWTPPNSDRPQSTFTEDIVRETQPSLQHTPSPKTCFVSGIPKQFRSSDMPLKLPKANASCGIIPTKSDSEPARQPPPATPIRYGSASFIQPSPTPWGKLPKPISVSGPNPFLAYANAHEGSNKARVFLSPAKMQIPKFAERDGTKEQMSCQDPAVGRISTGDEVSAAGDETFADGGTEYHDAEDR</sequence>
<proteinExistence type="predicted"/>
<keyword evidence="3" id="KW-1185">Reference proteome</keyword>
<name>A0A6A6WHA2_9PEZI</name>
<feature type="compositionally biased region" description="Polar residues" evidence="1">
    <location>
        <begin position="185"/>
        <end position="196"/>
    </location>
</feature>
<dbReference type="GeneID" id="54481552"/>
<organism evidence="2 3">
    <name type="scientific">Pseudovirgaria hyperparasitica</name>
    <dbReference type="NCBI Taxonomy" id="470096"/>
    <lineage>
        <taxon>Eukaryota</taxon>
        <taxon>Fungi</taxon>
        <taxon>Dikarya</taxon>
        <taxon>Ascomycota</taxon>
        <taxon>Pezizomycotina</taxon>
        <taxon>Dothideomycetes</taxon>
        <taxon>Dothideomycetes incertae sedis</taxon>
        <taxon>Acrospermales</taxon>
        <taxon>Acrospermaceae</taxon>
        <taxon>Pseudovirgaria</taxon>
    </lineage>
</organism>
<feature type="compositionally biased region" description="Polar residues" evidence="1">
    <location>
        <begin position="224"/>
        <end position="236"/>
    </location>
</feature>
<protein>
    <submittedName>
        <fullName evidence="2">Uncharacterized protein</fullName>
    </submittedName>
</protein>
<dbReference type="Proteomes" id="UP000799437">
    <property type="component" value="Unassembled WGS sequence"/>
</dbReference>
<feature type="region of interest" description="Disordered" evidence="1">
    <location>
        <begin position="180"/>
        <end position="236"/>
    </location>
</feature>
<evidence type="ECO:0000256" key="1">
    <source>
        <dbReference type="SAM" id="MobiDB-lite"/>
    </source>
</evidence>
<evidence type="ECO:0000313" key="3">
    <source>
        <dbReference type="Proteomes" id="UP000799437"/>
    </source>
</evidence>
<reference evidence="2" key="1">
    <citation type="journal article" date="2020" name="Stud. Mycol.">
        <title>101 Dothideomycetes genomes: a test case for predicting lifestyles and emergence of pathogens.</title>
        <authorList>
            <person name="Haridas S."/>
            <person name="Albert R."/>
            <person name="Binder M."/>
            <person name="Bloem J."/>
            <person name="Labutti K."/>
            <person name="Salamov A."/>
            <person name="Andreopoulos B."/>
            <person name="Baker S."/>
            <person name="Barry K."/>
            <person name="Bills G."/>
            <person name="Bluhm B."/>
            <person name="Cannon C."/>
            <person name="Castanera R."/>
            <person name="Culley D."/>
            <person name="Daum C."/>
            <person name="Ezra D."/>
            <person name="Gonzalez J."/>
            <person name="Henrissat B."/>
            <person name="Kuo A."/>
            <person name="Liang C."/>
            <person name="Lipzen A."/>
            <person name="Lutzoni F."/>
            <person name="Magnuson J."/>
            <person name="Mondo S."/>
            <person name="Nolan M."/>
            <person name="Ohm R."/>
            <person name="Pangilinan J."/>
            <person name="Park H.-J."/>
            <person name="Ramirez L."/>
            <person name="Alfaro M."/>
            <person name="Sun H."/>
            <person name="Tritt A."/>
            <person name="Yoshinaga Y."/>
            <person name="Zwiers L.-H."/>
            <person name="Turgeon B."/>
            <person name="Goodwin S."/>
            <person name="Spatafora J."/>
            <person name="Crous P."/>
            <person name="Grigoriev I."/>
        </authorList>
    </citation>
    <scope>NUCLEOTIDE SEQUENCE</scope>
    <source>
        <strain evidence="2">CBS 121739</strain>
    </source>
</reference>
<dbReference type="AlphaFoldDB" id="A0A6A6WHA2"/>
<accession>A0A6A6WHA2</accession>
<dbReference type="RefSeq" id="XP_033602982.1">
    <property type="nucleotide sequence ID" value="XM_033740498.1"/>
</dbReference>
<feature type="region of interest" description="Disordered" evidence="1">
    <location>
        <begin position="365"/>
        <end position="409"/>
    </location>
</feature>
<gene>
    <name evidence="2" type="ORF">EJ05DRAFT_288176</name>
</gene>
<dbReference type="EMBL" id="ML996568">
    <property type="protein sequence ID" value="KAF2760531.1"/>
    <property type="molecule type" value="Genomic_DNA"/>
</dbReference>
<evidence type="ECO:0000313" key="2">
    <source>
        <dbReference type="EMBL" id="KAF2760531.1"/>
    </source>
</evidence>